<comment type="caution">
    <text evidence="1">The sequence shown here is derived from an EMBL/GenBank/DDBJ whole genome shotgun (WGS) entry which is preliminary data.</text>
</comment>
<proteinExistence type="predicted"/>
<organism evidence="1 2">
    <name type="scientific">Candidatus Methanobinarius endosymbioticus</name>
    <dbReference type="NCBI Taxonomy" id="2006182"/>
    <lineage>
        <taxon>Archaea</taxon>
        <taxon>Methanobacteriati</taxon>
        <taxon>Methanobacteriota</taxon>
        <taxon>Methanomada group</taxon>
        <taxon>Methanobacteria</taxon>
        <taxon>Methanobacteriales</taxon>
        <taxon>Methanobacteriaceae</taxon>
        <taxon>Candidatus Methanobinarius</taxon>
    </lineage>
</organism>
<dbReference type="Proteomes" id="UP000253099">
    <property type="component" value="Unassembled WGS sequence"/>
</dbReference>
<accession>A0A366MG03</accession>
<evidence type="ECO:0000313" key="1">
    <source>
        <dbReference type="EMBL" id="RBQ24439.1"/>
    </source>
</evidence>
<evidence type="ECO:0000313" key="2">
    <source>
        <dbReference type="Proteomes" id="UP000253099"/>
    </source>
</evidence>
<protein>
    <submittedName>
        <fullName evidence="1">Uncharacterized protein</fullName>
    </submittedName>
</protein>
<keyword evidence="2" id="KW-1185">Reference proteome</keyword>
<dbReference type="EMBL" id="NIZT01000003">
    <property type="protein sequence ID" value="RBQ24439.1"/>
    <property type="molecule type" value="Genomic_DNA"/>
</dbReference>
<gene>
    <name evidence="1" type="ORF">ALNOE001_00810</name>
</gene>
<name>A0A366MG03_9EURY</name>
<sequence>MDLLLKKTFSHYSGSEHKIAVVSGMHPHEELSTEVLSSVVKMYAFFNNVEIVNYQVTVEDNPEDFYKSRANGESLVHDYVVKDIAKEDFDLVIIGHDHEEGYGERFYIVTPSMDSKLVELGDKVMKQVPEFNYYKRNKSQSAKSSSITTVDDPIITTGTPLFVYEIFEWLDFSEAFSKSHDLISASHELLN</sequence>
<reference evidence="1 2" key="1">
    <citation type="submission" date="2018-06" db="EMBL/GenBank/DDBJ databases">
        <title>Genomic insight into two independent archaeal endosymbiosis events.</title>
        <authorList>
            <person name="Lind A.E."/>
            <person name="Lewis W.H."/>
            <person name="Spang A."/>
            <person name="Guy L."/>
            <person name="Embley M.T."/>
            <person name="Ettema T.J.G."/>
        </authorList>
    </citation>
    <scope>NUCLEOTIDE SEQUENCE [LARGE SCALE GENOMIC DNA]</scope>
    <source>
        <strain evidence="1">NOE</strain>
    </source>
</reference>
<dbReference type="AlphaFoldDB" id="A0A366MG03"/>